<evidence type="ECO:0000259" key="1">
    <source>
        <dbReference type="PROSITE" id="PS50013"/>
    </source>
</evidence>
<evidence type="ECO:0000313" key="3">
    <source>
        <dbReference type="Proteomes" id="UP000288805"/>
    </source>
</evidence>
<reference evidence="2 3" key="1">
    <citation type="journal article" date="2018" name="PLoS Genet.">
        <title>Population sequencing reveals clonal diversity and ancestral inbreeding in the grapevine cultivar Chardonnay.</title>
        <authorList>
            <person name="Roach M.J."/>
            <person name="Johnson D.L."/>
            <person name="Bohlmann J."/>
            <person name="van Vuuren H.J."/>
            <person name="Jones S.J."/>
            <person name="Pretorius I.S."/>
            <person name="Schmidt S.A."/>
            <person name="Borneman A.R."/>
        </authorList>
    </citation>
    <scope>NUCLEOTIDE SEQUENCE [LARGE SCALE GENOMIC DNA]</scope>
    <source>
        <strain evidence="3">cv. Chardonnay</strain>
        <tissue evidence="2">Leaf</tissue>
    </source>
</reference>
<dbReference type="Proteomes" id="UP000288805">
    <property type="component" value="Unassembled WGS sequence"/>
</dbReference>
<gene>
    <name evidence="2" type="ORF">CK203_025227</name>
</gene>
<dbReference type="AlphaFoldDB" id="A0A438JF24"/>
<accession>A0A438JF24</accession>
<evidence type="ECO:0000313" key="2">
    <source>
        <dbReference type="EMBL" id="RVX07551.1"/>
    </source>
</evidence>
<protein>
    <recommendedName>
        <fullName evidence="1">Chromo domain-containing protein</fullName>
    </recommendedName>
</protein>
<sequence length="165" mass="19028">MGFIIGLPKLEDYGSIIVVVDRFSKYATFIAAPTDCITEELPRLLFKSEATNKSSFELAMRQQPLTPHTLVMGYTGRIMATFKFAKGWHEYEEPFPILRKVSKVSYKVELPPRLKIHPTTPIVVVTFYDKEVEYIIVDRVIRRRGVPSATEYLVKWKRLLESEAS</sequence>
<dbReference type="InterPro" id="IPR016197">
    <property type="entry name" value="Chromo-like_dom_sf"/>
</dbReference>
<feature type="domain" description="Chromo" evidence="1">
    <location>
        <begin position="130"/>
        <end position="165"/>
    </location>
</feature>
<dbReference type="SUPFAM" id="SSF54160">
    <property type="entry name" value="Chromo domain-like"/>
    <property type="match status" value="1"/>
</dbReference>
<dbReference type="InterPro" id="IPR000953">
    <property type="entry name" value="Chromo/chromo_shadow_dom"/>
</dbReference>
<organism evidence="2 3">
    <name type="scientific">Vitis vinifera</name>
    <name type="common">Grape</name>
    <dbReference type="NCBI Taxonomy" id="29760"/>
    <lineage>
        <taxon>Eukaryota</taxon>
        <taxon>Viridiplantae</taxon>
        <taxon>Streptophyta</taxon>
        <taxon>Embryophyta</taxon>
        <taxon>Tracheophyta</taxon>
        <taxon>Spermatophyta</taxon>
        <taxon>Magnoliopsida</taxon>
        <taxon>eudicotyledons</taxon>
        <taxon>Gunneridae</taxon>
        <taxon>Pentapetalae</taxon>
        <taxon>rosids</taxon>
        <taxon>Vitales</taxon>
        <taxon>Vitaceae</taxon>
        <taxon>Viteae</taxon>
        <taxon>Vitis</taxon>
    </lineage>
</organism>
<dbReference type="EMBL" id="QGNW01000045">
    <property type="protein sequence ID" value="RVX07551.1"/>
    <property type="molecule type" value="Genomic_DNA"/>
</dbReference>
<name>A0A438JF24_VITVI</name>
<comment type="caution">
    <text evidence="2">The sequence shown here is derived from an EMBL/GenBank/DDBJ whole genome shotgun (WGS) entry which is preliminary data.</text>
</comment>
<proteinExistence type="predicted"/>
<dbReference type="PROSITE" id="PS50013">
    <property type="entry name" value="CHROMO_2"/>
    <property type="match status" value="1"/>
</dbReference>